<evidence type="ECO:0000313" key="2">
    <source>
        <dbReference type="Proteomes" id="UP000325032"/>
    </source>
</evidence>
<dbReference type="EMBL" id="CP043404">
    <property type="protein sequence ID" value="QEK65062.1"/>
    <property type="molecule type" value="Genomic_DNA"/>
</dbReference>
<dbReference type="Proteomes" id="UP000325032">
    <property type="component" value="Chromosome"/>
</dbReference>
<name>A0A498TZN5_BACIA</name>
<evidence type="ECO:0000313" key="1">
    <source>
        <dbReference type="EMBL" id="QEK65062.1"/>
    </source>
</evidence>
<dbReference type="AlphaFoldDB" id="A0A498TZN5"/>
<protein>
    <submittedName>
        <fullName evidence="1">Uncharacterized protein</fullName>
    </submittedName>
</protein>
<gene>
    <name evidence="1" type="ORF">FX981_03332</name>
</gene>
<keyword evidence="2" id="KW-1185">Reference proteome</keyword>
<organism evidence="1 2">
    <name type="scientific">Bacillus safensis</name>
    <dbReference type="NCBI Taxonomy" id="561879"/>
    <lineage>
        <taxon>Bacteria</taxon>
        <taxon>Bacillati</taxon>
        <taxon>Bacillota</taxon>
        <taxon>Bacilli</taxon>
        <taxon>Bacillales</taxon>
        <taxon>Bacillaceae</taxon>
        <taxon>Bacillus</taxon>
    </lineage>
</organism>
<reference evidence="1 2" key="1">
    <citation type="journal article" date="2018" name="Plant Biotechnol. Rep.">
        <title>Diversity and antifungal activity of endophytic bacteria associated with Panax ginseng seedlings.</title>
        <authorList>
            <person name="Park J.M."/>
            <person name="Hong C.E."/>
            <person name="Jo S.H."/>
        </authorList>
    </citation>
    <scope>NUCLEOTIDE SEQUENCE [LARGE SCALE GENOMIC DNA]</scope>
    <source>
        <strain evidence="1 2">PgKB20</strain>
    </source>
</reference>
<sequence>MYKGLFYLFFLVVILVAFVFSNYKDIFLANF</sequence>
<accession>A0A5C0WKK6</accession>
<accession>A0A498TZN5</accession>
<proteinExistence type="predicted"/>